<feature type="transmembrane region" description="Helical" evidence="3">
    <location>
        <begin position="51"/>
        <end position="70"/>
    </location>
</feature>
<feature type="compositionally biased region" description="Low complexity" evidence="2">
    <location>
        <begin position="198"/>
        <end position="214"/>
    </location>
</feature>
<protein>
    <submittedName>
        <fullName evidence="4">Uncharacterized protein</fullName>
    </submittedName>
</protein>
<accession>A0A7C3PH07</accession>
<evidence type="ECO:0000256" key="1">
    <source>
        <dbReference type="SAM" id="Coils"/>
    </source>
</evidence>
<feature type="coiled-coil region" evidence="1">
    <location>
        <begin position="247"/>
        <end position="281"/>
    </location>
</feature>
<dbReference type="AlphaFoldDB" id="A0A7C3PH07"/>
<keyword evidence="3" id="KW-1133">Transmembrane helix</keyword>
<evidence type="ECO:0000256" key="3">
    <source>
        <dbReference type="SAM" id="Phobius"/>
    </source>
</evidence>
<name>A0A7C3PH07_9CYAN</name>
<comment type="caution">
    <text evidence="4">The sequence shown here is derived from an EMBL/GenBank/DDBJ whole genome shotgun (WGS) entry which is preliminary data.</text>
</comment>
<organism evidence="4">
    <name type="scientific">Oscillatoriales cyanobacterium SpSt-418</name>
    <dbReference type="NCBI Taxonomy" id="2282169"/>
    <lineage>
        <taxon>Bacteria</taxon>
        <taxon>Bacillati</taxon>
        <taxon>Cyanobacteriota</taxon>
        <taxon>Cyanophyceae</taxon>
        <taxon>Oscillatoriophycideae</taxon>
        <taxon>Oscillatoriales</taxon>
    </lineage>
</organism>
<dbReference type="EMBL" id="DSRU01000260">
    <property type="protein sequence ID" value="HFM99635.1"/>
    <property type="molecule type" value="Genomic_DNA"/>
</dbReference>
<evidence type="ECO:0000313" key="4">
    <source>
        <dbReference type="EMBL" id="HFM99635.1"/>
    </source>
</evidence>
<proteinExistence type="predicted"/>
<keyword evidence="3" id="KW-0812">Transmembrane</keyword>
<evidence type="ECO:0000256" key="2">
    <source>
        <dbReference type="SAM" id="MobiDB-lite"/>
    </source>
</evidence>
<feature type="region of interest" description="Disordered" evidence="2">
    <location>
        <begin position="190"/>
        <end position="216"/>
    </location>
</feature>
<keyword evidence="1" id="KW-0175">Coiled coil</keyword>
<gene>
    <name evidence="4" type="ORF">ENR64_18120</name>
</gene>
<keyword evidence="3" id="KW-0472">Membrane</keyword>
<dbReference type="PROSITE" id="PS51257">
    <property type="entry name" value="PROKAR_LIPOPROTEIN"/>
    <property type="match status" value="1"/>
</dbReference>
<feature type="coiled-coil region" evidence="1">
    <location>
        <begin position="80"/>
        <end position="107"/>
    </location>
</feature>
<reference evidence="4" key="1">
    <citation type="journal article" date="2020" name="mSystems">
        <title>Genome- and Community-Level Interaction Insights into Carbon Utilization and Element Cycling Functions of Hydrothermarchaeota in Hydrothermal Sediment.</title>
        <authorList>
            <person name="Zhou Z."/>
            <person name="Liu Y."/>
            <person name="Xu W."/>
            <person name="Pan J."/>
            <person name="Luo Z.H."/>
            <person name="Li M."/>
        </authorList>
    </citation>
    <scope>NUCLEOTIDE SEQUENCE [LARGE SCALE GENOMIC DNA]</scope>
    <source>
        <strain evidence="4">SpSt-418</strain>
    </source>
</reference>
<sequence length="315" mass="33994">MKDSLLPAALISCATFSCLTLPLAAYGSKTITIDFQKEQIFAGKLRDIATPYLGIAAAVSLGAGAAGLSMREWSNSSKRSSQIKSQLNQLKSELQLKEKQIEELQLTDSFLETSGLSNFLEPEKASANAIAPQTAIEMAAPAMPQQPRALPKIPVLRSEAEIAQANETARPVARSSEALPKIPVLKADAAPVKKEAAKPAMPNKNGMNQGNQGKAPVHAVTSFTKAPAVEQTRNGHGVASPVTNQSATEVMSEISELQDQLQQMAARMEMLQSTLKEKTEAMPTYIPDSSGQLIEHLHRRLQLLESNWMQQRPAS</sequence>